<dbReference type="InterPro" id="IPR028082">
    <property type="entry name" value="Peripla_BP_I"/>
</dbReference>
<gene>
    <name evidence="5" type="ORF">FEE96_22715</name>
</gene>
<dbReference type="RefSeq" id="WP_138165407.1">
    <property type="nucleotide sequence ID" value="NZ_VAUA01000015.1"/>
</dbReference>
<accession>A0ABY2UPJ0</accession>
<keyword evidence="6" id="KW-1185">Reference proteome</keyword>
<dbReference type="Pfam" id="PF13377">
    <property type="entry name" value="Peripla_BP_3"/>
    <property type="match status" value="1"/>
</dbReference>
<evidence type="ECO:0000313" key="5">
    <source>
        <dbReference type="EMBL" id="TLP55530.1"/>
    </source>
</evidence>
<keyword evidence="2" id="KW-0238">DNA-binding</keyword>
<evidence type="ECO:0000256" key="2">
    <source>
        <dbReference type="ARBA" id="ARBA00023125"/>
    </source>
</evidence>
<dbReference type="Gene3D" id="3.40.50.2300">
    <property type="match status" value="2"/>
</dbReference>
<proteinExistence type="predicted"/>
<sequence length="379" mass="41890">MNTNRITLVKGQTSSSPKIGGRVTINDLARHLCMSKSTVSRALNGYSDISESTCRRVERTAQKLGYRPLSHAQAIRTGRVRAIALVLQNDEPDKHNPFLQEFLAGACEAASDFGWTVTISTAKSDQDMDAVLNRLIEERKADGFILPRTKVTDPRVKLLRRLGVPYTMFGRTGHGQKQIEPDVSWFDISGETAMHDAVLRLVDLGHHRIGYVGSDPEFNYSQLRREGFTQGLHTTKLQADPDLLRKGARTRDEGTAETRALLQLDQPPTAIVYATDMAALGAYKAITELGLTVGKDVSVIGYDGVPESQYVRPALTTYDVDTRMAGERLASLLVRQIRGEPADQLRELQEAQLIERDSDGPPALSSTELAEKIQNSDLF</sequence>
<keyword evidence="3" id="KW-0804">Transcription</keyword>
<dbReference type="SMART" id="SM00354">
    <property type="entry name" value="HTH_LACI"/>
    <property type="match status" value="1"/>
</dbReference>
<dbReference type="Pfam" id="PF00356">
    <property type="entry name" value="LacI"/>
    <property type="match status" value="1"/>
</dbReference>
<dbReference type="Gene3D" id="1.10.260.40">
    <property type="entry name" value="lambda repressor-like DNA-binding domains"/>
    <property type="match status" value="1"/>
</dbReference>
<comment type="caution">
    <text evidence="5">The sequence shown here is derived from an EMBL/GenBank/DDBJ whole genome shotgun (WGS) entry which is preliminary data.</text>
</comment>
<feature type="domain" description="HTH lacI-type" evidence="4">
    <location>
        <begin position="23"/>
        <end position="77"/>
    </location>
</feature>
<dbReference type="PANTHER" id="PTHR30146">
    <property type="entry name" value="LACI-RELATED TRANSCRIPTIONAL REPRESSOR"/>
    <property type="match status" value="1"/>
</dbReference>
<evidence type="ECO:0000313" key="6">
    <source>
        <dbReference type="Proteomes" id="UP000305041"/>
    </source>
</evidence>
<keyword evidence="1" id="KW-0805">Transcription regulation</keyword>
<dbReference type="InterPro" id="IPR010982">
    <property type="entry name" value="Lambda_DNA-bd_dom_sf"/>
</dbReference>
<reference evidence="5 6" key="1">
    <citation type="submission" date="2019-05" db="EMBL/GenBank/DDBJ databases">
        <title>Draft genome sequence of Pelagicola sp. DSW4-44.</title>
        <authorList>
            <person name="Oh J."/>
        </authorList>
    </citation>
    <scope>NUCLEOTIDE SEQUENCE [LARGE SCALE GENOMIC DNA]</scope>
    <source>
        <strain evidence="5 6">DSW4-44</strain>
    </source>
</reference>
<dbReference type="SUPFAM" id="SSF53822">
    <property type="entry name" value="Periplasmic binding protein-like I"/>
    <property type="match status" value="1"/>
</dbReference>
<dbReference type="InterPro" id="IPR046335">
    <property type="entry name" value="LacI/GalR-like_sensor"/>
</dbReference>
<evidence type="ECO:0000259" key="4">
    <source>
        <dbReference type="PROSITE" id="PS50932"/>
    </source>
</evidence>
<dbReference type="EMBL" id="VAUA01000015">
    <property type="protein sequence ID" value="TLP55530.1"/>
    <property type="molecule type" value="Genomic_DNA"/>
</dbReference>
<dbReference type="PROSITE" id="PS50932">
    <property type="entry name" value="HTH_LACI_2"/>
    <property type="match status" value="1"/>
</dbReference>
<evidence type="ECO:0000256" key="3">
    <source>
        <dbReference type="ARBA" id="ARBA00023163"/>
    </source>
</evidence>
<dbReference type="CDD" id="cd01392">
    <property type="entry name" value="HTH_LacI"/>
    <property type="match status" value="1"/>
</dbReference>
<evidence type="ECO:0000256" key="1">
    <source>
        <dbReference type="ARBA" id="ARBA00023015"/>
    </source>
</evidence>
<dbReference type="SUPFAM" id="SSF47413">
    <property type="entry name" value="lambda repressor-like DNA-binding domains"/>
    <property type="match status" value="1"/>
</dbReference>
<organism evidence="5 6">
    <name type="scientific">Parasedimentitalea maritima</name>
    <dbReference type="NCBI Taxonomy" id="2578117"/>
    <lineage>
        <taxon>Bacteria</taxon>
        <taxon>Pseudomonadati</taxon>
        <taxon>Pseudomonadota</taxon>
        <taxon>Alphaproteobacteria</taxon>
        <taxon>Rhodobacterales</taxon>
        <taxon>Paracoccaceae</taxon>
        <taxon>Parasedimentitalea</taxon>
    </lineage>
</organism>
<dbReference type="PANTHER" id="PTHR30146:SF109">
    <property type="entry name" value="HTH-TYPE TRANSCRIPTIONAL REGULATOR GALS"/>
    <property type="match status" value="1"/>
</dbReference>
<protein>
    <submittedName>
        <fullName evidence="5">LacI family transcriptional regulator</fullName>
    </submittedName>
</protein>
<dbReference type="Proteomes" id="UP000305041">
    <property type="component" value="Unassembled WGS sequence"/>
</dbReference>
<dbReference type="CDD" id="cd20010">
    <property type="entry name" value="PBP1_AglR-like"/>
    <property type="match status" value="1"/>
</dbReference>
<name>A0ABY2UPJ0_9RHOB</name>
<dbReference type="InterPro" id="IPR000843">
    <property type="entry name" value="HTH_LacI"/>
</dbReference>